<proteinExistence type="predicted"/>
<gene>
    <name evidence="1" type="ORF">I79_019005</name>
</gene>
<sequence>MRSADSALRAVATPLLRWSYWPASILWKETPSVLVKPKIEELTLSFPRIPRRSPEGPVFPTALLFLRKPGDGRSAGCTSPTSSL</sequence>
<dbReference type="InParanoid" id="G3I693"/>
<evidence type="ECO:0000313" key="1">
    <source>
        <dbReference type="EMBL" id="EGW12565.1"/>
    </source>
</evidence>
<reference evidence="2" key="1">
    <citation type="journal article" date="2011" name="Nat. Biotechnol.">
        <title>The genomic sequence of the Chinese hamster ovary (CHO)-K1 cell line.</title>
        <authorList>
            <person name="Xu X."/>
            <person name="Nagarajan H."/>
            <person name="Lewis N.E."/>
            <person name="Pan S."/>
            <person name="Cai Z."/>
            <person name="Liu X."/>
            <person name="Chen W."/>
            <person name="Xie M."/>
            <person name="Wang W."/>
            <person name="Hammond S."/>
            <person name="Andersen M.R."/>
            <person name="Neff N."/>
            <person name="Passarelli B."/>
            <person name="Koh W."/>
            <person name="Fan H.C."/>
            <person name="Wang J."/>
            <person name="Gui Y."/>
            <person name="Lee K.H."/>
            <person name="Betenbaugh M.J."/>
            <person name="Quake S.R."/>
            <person name="Famili I."/>
            <person name="Palsson B.O."/>
            <person name="Wang J."/>
        </authorList>
    </citation>
    <scope>NUCLEOTIDE SEQUENCE [LARGE SCALE GENOMIC DNA]</scope>
    <source>
        <strain evidence="2">CHO K1 cell line</strain>
    </source>
</reference>
<accession>G3I693</accession>
<dbReference type="AlphaFoldDB" id="G3I693"/>
<evidence type="ECO:0000313" key="2">
    <source>
        <dbReference type="Proteomes" id="UP000001075"/>
    </source>
</evidence>
<dbReference type="EMBL" id="JH001348">
    <property type="protein sequence ID" value="EGW12565.1"/>
    <property type="molecule type" value="Genomic_DNA"/>
</dbReference>
<protein>
    <submittedName>
        <fullName evidence="1">Uncharacterized protein</fullName>
    </submittedName>
</protein>
<organism evidence="1 2">
    <name type="scientific">Cricetulus griseus</name>
    <name type="common">Chinese hamster</name>
    <name type="synonym">Cricetulus barabensis griseus</name>
    <dbReference type="NCBI Taxonomy" id="10029"/>
    <lineage>
        <taxon>Eukaryota</taxon>
        <taxon>Metazoa</taxon>
        <taxon>Chordata</taxon>
        <taxon>Craniata</taxon>
        <taxon>Vertebrata</taxon>
        <taxon>Euteleostomi</taxon>
        <taxon>Mammalia</taxon>
        <taxon>Eutheria</taxon>
        <taxon>Euarchontoglires</taxon>
        <taxon>Glires</taxon>
        <taxon>Rodentia</taxon>
        <taxon>Myomorpha</taxon>
        <taxon>Muroidea</taxon>
        <taxon>Cricetidae</taxon>
        <taxon>Cricetinae</taxon>
        <taxon>Cricetulus</taxon>
    </lineage>
</organism>
<dbReference type="Proteomes" id="UP000001075">
    <property type="component" value="Unassembled WGS sequence"/>
</dbReference>
<name>G3I693_CRIGR</name>